<sequence>MEDYIFKTLIISFAFLVIHVTIKFVHNFWWRPHRIEKLLRQQGVRGTSYKFLNGDKPEMMKSAIEASSKPMSLNHQIVPRVIPFLHQMVQQYGEQFCKYTNTTCLINGFKLNSTLQNQSTCKMLNLQPLATVTPCLLIGDAELVRFILVNQNGHFIKPPRNPLMNLLQLGVATLEGEIWSKRRRLVASAFLLEKLKGMVPAISTSCCSLIERWQQLVKLEGSCEVDVFPELSVLSGDVIARTAFGSSYQEGKKIFELQHEQALLTREAFWGTYIPGFRFIPTRKNKRRYQIYNQTNAILREMIKKKEHEMKAGALESHDLLSLLLECKEKSKNSLTIDDVIEECKLFYFAGQETTANLLTWTIIVLSMHPNWQEKARAQVLQICGKRIPDLQTINRLKMVTMVLHEVLRLYPPVSYIQRYTLCETKIGSMTIPAGIELELPFMLLHYDRGHWDNPEEFNPERFSEGVSKASHDQVVFYPFGWGPRICLGQNFALIEAKIALAMILQHFSFQLSPSYAHAPRNNVTLKPQHGAPIIIHSI</sequence>
<evidence type="ECO:0000256" key="3">
    <source>
        <dbReference type="ARBA" id="ARBA00022617"/>
    </source>
</evidence>
<dbReference type="PRINTS" id="PR00463">
    <property type="entry name" value="EP450I"/>
</dbReference>
<evidence type="ECO:0000256" key="13">
    <source>
        <dbReference type="SAM" id="Phobius"/>
    </source>
</evidence>
<dbReference type="AlphaFoldDB" id="A0A371F039"/>
<dbReference type="EMBL" id="QJKJ01011250">
    <property type="protein sequence ID" value="RDX71641.1"/>
    <property type="molecule type" value="Genomic_DNA"/>
</dbReference>
<dbReference type="Gene3D" id="1.10.630.10">
    <property type="entry name" value="Cytochrome P450"/>
    <property type="match status" value="1"/>
</dbReference>
<gene>
    <name evidence="14" type="ORF">CR513_48987</name>
</gene>
<keyword evidence="3 11" id="KW-0349">Heme</keyword>
<reference evidence="14" key="1">
    <citation type="submission" date="2018-05" db="EMBL/GenBank/DDBJ databases">
        <title>Draft genome of Mucuna pruriens seed.</title>
        <authorList>
            <person name="Nnadi N.E."/>
            <person name="Vos R."/>
            <person name="Hasami M.H."/>
            <person name="Devisetty U.K."/>
            <person name="Aguiy J.C."/>
        </authorList>
    </citation>
    <scope>NUCLEOTIDE SEQUENCE [LARGE SCALE GENOMIC DNA]</scope>
    <source>
        <strain evidence="14">JCA_2017</strain>
    </source>
</reference>
<dbReference type="GO" id="GO:0020037">
    <property type="term" value="F:heme binding"/>
    <property type="evidence" value="ECO:0007669"/>
    <property type="project" value="InterPro"/>
</dbReference>
<keyword evidence="10 13" id="KW-0472">Membrane</keyword>
<feature type="non-terminal residue" evidence="14">
    <location>
        <position position="1"/>
    </location>
</feature>
<evidence type="ECO:0000256" key="6">
    <source>
        <dbReference type="ARBA" id="ARBA00022989"/>
    </source>
</evidence>
<proteinExistence type="inferred from homology"/>
<protein>
    <submittedName>
        <fullName evidence="14">Uncharacterized protein</fullName>
    </submittedName>
</protein>
<keyword evidence="6 13" id="KW-1133">Transmembrane helix</keyword>
<dbReference type="InterPro" id="IPR002401">
    <property type="entry name" value="Cyt_P450_E_grp-I"/>
</dbReference>
<comment type="similarity">
    <text evidence="2 12">Belongs to the cytochrome P450 family.</text>
</comment>
<dbReference type="InterPro" id="IPR017972">
    <property type="entry name" value="Cyt_P450_CS"/>
</dbReference>
<keyword evidence="15" id="KW-1185">Reference proteome</keyword>
<organism evidence="14 15">
    <name type="scientific">Mucuna pruriens</name>
    <name type="common">Velvet bean</name>
    <name type="synonym">Dolichos pruriens</name>
    <dbReference type="NCBI Taxonomy" id="157652"/>
    <lineage>
        <taxon>Eukaryota</taxon>
        <taxon>Viridiplantae</taxon>
        <taxon>Streptophyta</taxon>
        <taxon>Embryophyta</taxon>
        <taxon>Tracheophyta</taxon>
        <taxon>Spermatophyta</taxon>
        <taxon>Magnoliopsida</taxon>
        <taxon>eudicotyledons</taxon>
        <taxon>Gunneridae</taxon>
        <taxon>Pentapetalae</taxon>
        <taxon>rosids</taxon>
        <taxon>fabids</taxon>
        <taxon>Fabales</taxon>
        <taxon>Fabaceae</taxon>
        <taxon>Papilionoideae</taxon>
        <taxon>50 kb inversion clade</taxon>
        <taxon>NPAAA clade</taxon>
        <taxon>indigoferoid/millettioid clade</taxon>
        <taxon>Phaseoleae</taxon>
        <taxon>Mucuna</taxon>
    </lineage>
</organism>
<name>A0A371F039_MUCPR</name>
<evidence type="ECO:0000313" key="15">
    <source>
        <dbReference type="Proteomes" id="UP000257109"/>
    </source>
</evidence>
<evidence type="ECO:0000256" key="10">
    <source>
        <dbReference type="ARBA" id="ARBA00023136"/>
    </source>
</evidence>
<comment type="cofactor">
    <cofactor evidence="11">
        <name>heme</name>
        <dbReference type="ChEBI" id="CHEBI:30413"/>
    </cofactor>
</comment>
<dbReference type="Proteomes" id="UP000257109">
    <property type="component" value="Unassembled WGS sequence"/>
</dbReference>
<comment type="caution">
    <text evidence="14">The sequence shown here is derived from an EMBL/GenBank/DDBJ whole genome shotgun (WGS) entry which is preliminary data.</text>
</comment>
<keyword evidence="4 13" id="KW-0812">Transmembrane</keyword>
<evidence type="ECO:0000256" key="11">
    <source>
        <dbReference type="PIRSR" id="PIRSR602401-1"/>
    </source>
</evidence>
<dbReference type="GO" id="GO:0016020">
    <property type="term" value="C:membrane"/>
    <property type="evidence" value="ECO:0007669"/>
    <property type="project" value="UniProtKB-SubCell"/>
</dbReference>
<dbReference type="SUPFAM" id="SSF48264">
    <property type="entry name" value="Cytochrome P450"/>
    <property type="match status" value="1"/>
</dbReference>
<evidence type="ECO:0000256" key="5">
    <source>
        <dbReference type="ARBA" id="ARBA00022723"/>
    </source>
</evidence>
<dbReference type="PANTHER" id="PTHR24282">
    <property type="entry name" value="CYTOCHROME P450 FAMILY MEMBER"/>
    <property type="match status" value="1"/>
</dbReference>
<keyword evidence="9 12" id="KW-0503">Monooxygenase</keyword>
<evidence type="ECO:0000256" key="9">
    <source>
        <dbReference type="ARBA" id="ARBA00023033"/>
    </source>
</evidence>
<evidence type="ECO:0000256" key="4">
    <source>
        <dbReference type="ARBA" id="ARBA00022692"/>
    </source>
</evidence>
<dbReference type="InterPro" id="IPR050665">
    <property type="entry name" value="Cytochrome_P450_Monooxygen"/>
</dbReference>
<evidence type="ECO:0000256" key="8">
    <source>
        <dbReference type="ARBA" id="ARBA00023004"/>
    </source>
</evidence>
<dbReference type="STRING" id="157652.A0A371F039"/>
<keyword evidence="5 11" id="KW-0479">Metal-binding</keyword>
<dbReference type="GO" id="GO:0004497">
    <property type="term" value="F:monooxygenase activity"/>
    <property type="evidence" value="ECO:0007669"/>
    <property type="project" value="UniProtKB-KW"/>
</dbReference>
<evidence type="ECO:0000256" key="1">
    <source>
        <dbReference type="ARBA" id="ARBA00004167"/>
    </source>
</evidence>
<dbReference type="InterPro" id="IPR001128">
    <property type="entry name" value="Cyt_P450"/>
</dbReference>
<dbReference type="Pfam" id="PF00067">
    <property type="entry name" value="p450"/>
    <property type="match status" value="1"/>
</dbReference>
<feature type="transmembrane region" description="Helical" evidence="13">
    <location>
        <begin position="6"/>
        <end position="30"/>
    </location>
</feature>
<dbReference type="PANTHER" id="PTHR24282:SF148">
    <property type="entry name" value="CYTOCHROME P450 72A15-LIKE"/>
    <property type="match status" value="1"/>
</dbReference>
<accession>A0A371F039</accession>
<dbReference type="PRINTS" id="PR00385">
    <property type="entry name" value="P450"/>
</dbReference>
<comment type="subcellular location">
    <subcellularLocation>
        <location evidence="1">Membrane</location>
        <topology evidence="1">Single-pass membrane protein</topology>
    </subcellularLocation>
</comment>
<keyword evidence="7 12" id="KW-0560">Oxidoreductase</keyword>
<keyword evidence="8 11" id="KW-0408">Iron</keyword>
<dbReference type="PROSITE" id="PS00086">
    <property type="entry name" value="CYTOCHROME_P450"/>
    <property type="match status" value="1"/>
</dbReference>
<evidence type="ECO:0000256" key="2">
    <source>
        <dbReference type="ARBA" id="ARBA00010617"/>
    </source>
</evidence>
<evidence type="ECO:0000256" key="12">
    <source>
        <dbReference type="RuleBase" id="RU000461"/>
    </source>
</evidence>
<dbReference type="GO" id="GO:0005506">
    <property type="term" value="F:iron ion binding"/>
    <property type="evidence" value="ECO:0007669"/>
    <property type="project" value="InterPro"/>
</dbReference>
<dbReference type="InterPro" id="IPR036396">
    <property type="entry name" value="Cyt_P450_sf"/>
</dbReference>
<feature type="binding site" description="axial binding residue" evidence="11">
    <location>
        <position position="487"/>
    </location>
    <ligand>
        <name>heme</name>
        <dbReference type="ChEBI" id="CHEBI:30413"/>
    </ligand>
    <ligandPart>
        <name>Fe</name>
        <dbReference type="ChEBI" id="CHEBI:18248"/>
    </ligandPart>
</feature>
<evidence type="ECO:0000313" key="14">
    <source>
        <dbReference type="EMBL" id="RDX71641.1"/>
    </source>
</evidence>
<dbReference type="OrthoDB" id="1470350at2759"/>
<dbReference type="GO" id="GO:0016705">
    <property type="term" value="F:oxidoreductase activity, acting on paired donors, with incorporation or reduction of molecular oxygen"/>
    <property type="evidence" value="ECO:0007669"/>
    <property type="project" value="InterPro"/>
</dbReference>
<evidence type="ECO:0000256" key="7">
    <source>
        <dbReference type="ARBA" id="ARBA00023002"/>
    </source>
</evidence>